<proteinExistence type="predicted"/>
<dbReference type="eggNOG" id="KOG0393">
    <property type="taxonomic scope" value="Eukaryota"/>
</dbReference>
<evidence type="ECO:0000256" key="2">
    <source>
        <dbReference type="ARBA" id="ARBA00023134"/>
    </source>
</evidence>
<accession>D2VHE4</accession>
<dbReference type="RefSeq" id="XP_002676617.1">
    <property type="nucleotide sequence ID" value="XM_002676571.1"/>
</dbReference>
<dbReference type="GO" id="GO:0005525">
    <property type="term" value="F:GTP binding"/>
    <property type="evidence" value="ECO:0007669"/>
    <property type="project" value="UniProtKB-KW"/>
</dbReference>
<dbReference type="PROSITE" id="PS51420">
    <property type="entry name" value="RHO"/>
    <property type="match status" value="1"/>
</dbReference>
<dbReference type="OrthoDB" id="8830751at2759"/>
<dbReference type="CDD" id="cd00157">
    <property type="entry name" value="Rho"/>
    <property type="match status" value="1"/>
</dbReference>
<dbReference type="VEuPathDB" id="AmoebaDB:NAEGRDRAFT_44583"/>
<dbReference type="EMBL" id="GG738871">
    <property type="protein sequence ID" value="EFC43873.1"/>
    <property type="molecule type" value="Genomic_DNA"/>
</dbReference>
<dbReference type="PRINTS" id="PR00449">
    <property type="entry name" value="RASTRNSFRMNG"/>
</dbReference>
<dbReference type="Proteomes" id="UP000006671">
    <property type="component" value="Unassembled WGS sequence"/>
</dbReference>
<dbReference type="SUPFAM" id="SSF52540">
    <property type="entry name" value="P-loop containing nucleoside triphosphate hydrolases"/>
    <property type="match status" value="1"/>
</dbReference>
<dbReference type="InterPro" id="IPR005225">
    <property type="entry name" value="Small_GTP-bd"/>
</dbReference>
<dbReference type="SMART" id="SM00174">
    <property type="entry name" value="RHO"/>
    <property type="match status" value="1"/>
</dbReference>
<keyword evidence="1" id="KW-0547">Nucleotide-binding</keyword>
<dbReference type="FunCoup" id="D2VHE4">
    <property type="interactions" value="436"/>
</dbReference>
<dbReference type="STRING" id="5762.D2VHE4"/>
<reference evidence="3 4" key="1">
    <citation type="journal article" date="2010" name="Cell">
        <title>The genome of Naegleria gruberi illuminates early eukaryotic versatility.</title>
        <authorList>
            <person name="Fritz-Laylin L.K."/>
            <person name="Prochnik S.E."/>
            <person name="Ginger M.L."/>
            <person name="Dacks J.B."/>
            <person name="Carpenter M.L."/>
            <person name="Field M.C."/>
            <person name="Kuo A."/>
            <person name="Paredez A."/>
            <person name="Chapman J."/>
            <person name="Pham J."/>
            <person name="Shu S."/>
            <person name="Neupane R."/>
            <person name="Cipriano M."/>
            <person name="Mancuso J."/>
            <person name="Tu H."/>
            <person name="Salamov A."/>
            <person name="Lindquist E."/>
            <person name="Shapiro H."/>
            <person name="Lucas S."/>
            <person name="Grigoriev I.V."/>
            <person name="Cande W.Z."/>
            <person name="Fulton C."/>
            <person name="Rokhsar D.S."/>
            <person name="Dawson S.C."/>
        </authorList>
    </citation>
    <scope>NUCLEOTIDE SEQUENCE [LARGE SCALE GENOMIC DNA]</scope>
    <source>
        <strain evidence="3 4">NEG-M</strain>
    </source>
</reference>
<dbReference type="InterPro" id="IPR003578">
    <property type="entry name" value="Small_GTPase_Rho"/>
</dbReference>
<dbReference type="SMART" id="SM00173">
    <property type="entry name" value="RAS"/>
    <property type="match status" value="1"/>
</dbReference>
<sequence>MTSITHIKCVTVGDGAVGKTCLLYVYANDKFTEEYLPTVFDNYSCSVKVDGNIVNLGLWDSAGQESFDSIRPLSYPGTQTFLMCFSTVIPASYENVKLKWCPEVRHHCKDVPILLIGTQTDLREDETILQKLKERGKTVISQEMGEKLRADVKAAKYVECSAKTGAGVKNVFDQVIRLYFENKEKKQQELLSRKNRQCQLL</sequence>
<keyword evidence="4" id="KW-1185">Reference proteome</keyword>
<dbReference type="SMART" id="SM00175">
    <property type="entry name" value="RAB"/>
    <property type="match status" value="1"/>
</dbReference>
<gene>
    <name evidence="3" type="ORF">NAEGRDRAFT_44583</name>
</gene>
<dbReference type="PROSITE" id="PS51421">
    <property type="entry name" value="RAS"/>
    <property type="match status" value="1"/>
</dbReference>
<evidence type="ECO:0000313" key="4">
    <source>
        <dbReference type="Proteomes" id="UP000006671"/>
    </source>
</evidence>
<dbReference type="AlphaFoldDB" id="D2VHE4"/>
<keyword evidence="2" id="KW-0342">GTP-binding</keyword>
<dbReference type="KEGG" id="ngr:NAEGRDRAFT_44583"/>
<dbReference type="FunFam" id="3.40.50.300:FF:000118">
    <property type="entry name" value="Rho-related GTP-binding protein RhoG"/>
    <property type="match status" value="1"/>
</dbReference>
<dbReference type="GO" id="GO:0007264">
    <property type="term" value="P:small GTPase-mediated signal transduction"/>
    <property type="evidence" value="ECO:0007669"/>
    <property type="project" value="InterPro"/>
</dbReference>
<dbReference type="Pfam" id="PF00071">
    <property type="entry name" value="Ras"/>
    <property type="match status" value="1"/>
</dbReference>
<protein>
    <submittedName>
        <fullName evidence="3">Rho family small GTPase</fullName>
    </submittedName>
</protein>
<dbReference type="GO" id="GO:0003924">
    <property type="term" value="F:GTPase activity"/>
    <property type="evidence" value="ECO:0007669"/>
    <property type="project" value="InterPro"/>
</dbReference>
<evidence type="ECO:0000313" key="3">
    <source>
        <dbReference type="EMBL" id="EFC43873.1"/>
    </source>
</evidence>
<dbReference type="GeneID" id="8856599"/>
<dbReference type="InParanoid" id="D2VHE4"/>
<name>D2VHE4_NAEGR</name>
<evidence type="ECO:0000256" key="1">
    <source>
        <dbReference type="ARBA" id="ARBA00022741"/>
    </source>
</evidence>
<dbReference type="PROSITE" id="PS51419">
    <property type="entry name" value="RAB"/>
    <property type="match status" value="1"/>
</dbReference>
<dbReference type="InterPro" id="IPR027417">
    <property type="entry name" value="P-loop_NTPase"/>
</dbReference>
<dbReference type="NCBIfam" id="TIGR00231">
    <property type="entry name" value="small_GTP"/>
    <property type="match status" value="1"/>
</dbReference>
<organism evidence="4">
    <name type="scientific">Naegleria gruberi</name>
    <name type="common">Amoeba</name>
    <dbReference type="NCBI Taxonomy" id="5762"/>
    <lineage>
        <taxon>Eukaryota</taxon>
        <taxon>Discoba</taxon>
        <taxon>Heterolobosea</taxon>
        <taxon>Tetramitia</taxon>
        <taxon>Eutetramitia</taxon>
        <taxon>Vahlkampfiidae</taxon>
        <taxon>Naegleria</taxon>
    </lineage>
</organism>
<dbReference type="InterPro" id="IPR001806">
    <property type="entry name" value="Small_GTPase"/>
</dbReference>
<dbReference type="OMA" id="ARMNCKE"/>
<dbReference type="Gene3D" id="3.40.50.300">
    <property type="entry name" value="P-loop containing nucleotide triphosphate hydrolases"/>
    <property type="match status" value="1"/>
</dbReference>
<dbReference type="PANTHER" id="PTHR24072">
    <property type="entry name" value="RHO FAMILY GTPASE"/>
    <property type="match status" value="1"/>
</dbReference>